<feature type="chain" id="PRO_5016045982" evidence="1">
    <location>
        <begin position="21"/>
        <end position="243"/>
    </location>
</feature>
<organism evidence="3 4">
    <name type="scientific">Proteus mirabilis</name>
    <dbReference type="NCBI Taxonomy" id="584"/>
    <lineage>
        <taxon>Bacteria</taxon>
        <taxon>Pseudomonadati</taxon>
        <taxon>Pseudomonadota</taxon>
        <taxon>Gammaproteobacteria</taxon>
        <taxon>Enterobacterales</taxon>
        <taxon>Morganellaceae</taxon>
        <taxon>Proteus</taxon>
    </lineage>
</organism>
<dbReference type="Proteomes" id="UP000251485">
    <property type="component" value="Unassembled WGS sequence"/>
</dbReference>
<name>A0A2X2BWK7_PROMI</name>
<feature type="domain" description="Transglycosylase SLT" evidence="2">
    <location>
        <begin position="29"/>
        <end position="157"/>
    </location>
</feature>
<dbReference type="AlphaFoldDB" id="A0A2X2BWK7"/>
<sequence length="243" mass="27416">MRKIPCSLLSWLLFSVPLPAREVPPGYREVARQENVPAEALYSLALTESSWTLPAHHPQAGEIHPWPWTLNVAGKGYRYPTRQAAWQALQSFLQTTSPRRIDVGIAQVNWGWNGHHFRSAWEAFDPYTNLHVAARILRRCYEASPGSWIRAAGCYHHPAGGQPAVRYKNSVPASAGDTDGRYTTRSRSFTGSQYRSGCIVCVDRTGEQNRCEIILKKRQREPFIPCPSWGCCCFAQPAAVRRH</sequence>
<dbReference type="Gene3D" id="1.10.530.10">
    <property type="match status" value="1"/>
</dbReference>
<evidence type="ECO:0000256" key="1">
    <source>
        <dbReference type="SAM" id="SignalP"/>
    </source>
</evidence>
<dbReference type="InterPro" id="IPR008258">
    <property type="entry name" value="Transglycosylase_SLT_dom_1"/>
</dbReference>
<dbReference type="InterPro" id="IPR023346">
    <property type="entry name" value="Lysozyme-like_dom_sf"/>
</dbReference>
<evidence type="ECO:0000313" key="4">
    <source>
        <dbReference type="Proteomes" id="UP000251485"/>
    </source>
</evidence>
<feature type="signal peptide" evidence="1">
    <location>
        <begin position="1"/>
        <end position="20"/>
    </location>
</feature>
<proteinExistence type="predicted"/>
<dbReference type="Pfam" id="PF01464">
    <property type="entry name" value="SLT"/>
    <property type="match status" value="1"/>
</dbReference>
<dbReference type="SUPFAM" id="SSF53955">
    <property type="entry name" value="Lysozyme-like"/>
    <property type="match status" value="1"/>
</dbReference>
<protein>
    <submittedName>
        <fullName evidence="3">Lytic transglycosylase</fullName>
    </submittedName>
</protein>
<accession>A0A2X2BWK7</accession>
<dbReference type="EMBL" id="UAUE01000022">
    <property type="protein sequence ID" value="SPY97676.1"/>
    <property type="molecule type" value="Genomic_DNA"/>
</dbReference>
<keyword evidence="1" id="KW-0732">Signal</keyword>
<evidence type="ECO:0000259" key="2">
    <source>
        <dbReference type="Pfam" id="PF01464"/>
    </source>
</evidence>
<evidence type="ECO:0000313" key="3">
    <source>
        <dbReference type="EMBL" id="SPY97676.1"/>
    </source>
</evidence>
<reference evidence="3 4" key="1">
    <citation type="submission" date="2018-06" db="EMBL/GenBank/DDBJ databases">
        <authorList>
            <consortium name="Pathogen Informatics"/>
            <person name="Doyle S."/>
        </authorList>
    </citation>
    <scope>NUCLEOTIDE SEQUENCE [LARGE SCALE GENOMIC DNA]</scope>
    <source>
        <strain evidence="3 4">NCTC10975</strain>
    </source>
</reference>
<gene>
    <name evidence="3" type="ORF">NCTC10975_02784</name>
</gene>